<dbReference type="AlphaFoldDB" id="A0AAV0DM00"/>
<feature type="region of interest" description="Disordered" evidence="1">
    <location>
        <begin position="1"/>
        <end position="51"/>
    </location>
</feature>
<evidence type="ECO:0000313" key="2">
    <source>
        <dbReference type="EMBL" id="CAH9101538.1"/>
    </source>
</evidence>
<name>A0AAV0DM00_9ASTE</name>
<keyword evidence="3" id="KW-1185">Reference proteome</keyword>
<reference evidence="2" key="1">
    <citation type="submission" date="2022-07" db="EMBL/GenBank/DDBJ databases">
        <authorList>
            <person name="Macas J."/>
            <person name="Novak P."/>
            <person name="Neumann P."/>
        </authorList>
    </citation>
    <scope>NUCLEOTIDE SEQUENCE</scope>
</reference>
<gene>
    <name evidence="2" type="ORF">CEPIT_LOCUS15661</name>
</gene>
<comment type="caution">
    <text evidence="2">The sequence shown here is derived from an EMBL/GenBank/DDBJ whole genome shotgun (WGS) entry which is preliminary data.</text>
</comment>
<evidence type="ECO:0000313" key="3">
    <source>
        <dbReference type="Proteomes" id="UP001152523"/>
    </source>
</evidence>
<dbReference type="Proteomes" id="UP001152523">
    <property type="component" value="Unassembled WGS sequence"/>
</dbReference>
<evidence type="ECO:0000256" key="1">
    <source>
        <dbReference type="SAM" id="MobiDB-lite"/>
    </source>
</evidence>
<feature type="compositionally biased region" description="Polar residues" evidence="1">
    <location>
        <begin position="1"/>
        <end position="49"/>
    </location>
</feature>
<organism evidence="2 3">
    <name type="scientific">Cuscuta epithymum</name>
    <dbReference type="NCBI Taxonomy" id="186058"/>
    <lineage>
        <taxon>Eukaryota</taxon>
        <taxon>Viridiplantae</taxon>
        <taxon>Streptophyta</taxon>
        <taxon>Embryophyta</taxon>
        <taxon>Tracheophyta</taxon>
        <taxon>Spermatophyta</taxon>
        <taxon>Magnoliopsida</taxon>
        <taxon>eudicotyledons</taxon>
        <taxon>Gunneridae</taxon>
        <taxon>Pentapetalae</taxon>
        <taxon>asterids</taxon>
        <taxon>lamiids</taxon>
        <taxon>Solanales</taxon>
        <taxon>Convolvulaceae</taxon>
        <taxon>Cuscuteae</taxon>
        <taxon>Cuscuta</taxon>
        <taxon>Cuscuta subgen. Cuscuta</taxon>
    </lineage>
</organism>
<dbReference type="EMBL" id="CAMAPF010000111">
    <property type="protein sequence ID" value="CAH9101538.1"/>
    <property type="molecule type" value="Genomic_DNA"/>
</dbReference>
<protein>
    <submittedName>
        <fullName evidence="2">Uncharacterized protein</fullName>
    </submittedName>
</protein>
<accession>A0AAV0DM00</accession>
<sequence>MDSNDSTEFTNTRQASGYSMPPTNMNQFSVPSSYTILPQSPNQFSQPSGYTFPPHNLNHFTPSIYPVDPKNGTFPFHIEQHNTNGFSYPELLNAPIVSSQSCETKKTSKKRAKDAHNSNISQNLCLNLHFLKRIGLWKRRLH</sequence>
<proteinExistence type="predicted"/>